<keyword evidence="2" id="KW-0614">Plasmid</keyword>
<dbReference type="Proteomes" id="UP000595841">
    <property type="component" value="Plasmid unnamed1"/>
</dbReference>
<feature type="domain" description="HTH cro/C1-type" evidence="1">
    <location>
        <begin position="9"/>
        <end position="70"/>
    </location>
</feature>
<evidence type="ECO:0000313" key="3">
    <source>
        <dbReference type="Proteomes" id="UP000595841"/>
    </source>
</evidence>
<sequence>MDMTIGEYLEKLRISCGYSLRLAAKKTSLSHGYIRDVELGGRGSYGASLIPKPSTLKNFANGYNASFDELMRLAGHIEGEPEQEFEFIEIDFNTIFFIEIDINNRVIYHIEDDFYAENKTLFDFILFENLIEAHGFLRIVNGLYVNLSLIKSYDCLSGRLYFNEDLEGKFVPITHKKAIKYNKIINYYLRKNNSSLETSAAQEKSYIRTIRNIISLNSPN</sequence>
<keyword evidence="3" id="KW-1185">Reference proteome</keyword>
<gene>
    <name evidence="2" type="ORF">JI735_33860</name>
</gene>
<dbReference type="KEGG" id="pson:JI735_33860"/>
<dbReference type="PROSITE" id="PS50943">
    <property type="entry name" value="HTH_CROC1"/>
    <property type="match status" value="1"/>
</dbReference>
<organism evidence="2 3">
    <name type="scientific">Paenibacillus sonchi</name>
    <dbReference type="NCBI Taxonomy" id="373687"/>
    <lineage>
        <taxon>Bacteria</taxon>
        <taxon>Bacillati</taxon>
        <taxon>Bacillota</taxon>
        <taxon>Bacilli</taxon>
        <taxon>Bacillales</taxon>
        <taxon>Paenibacillaceae</taxon>
        <taxon>Paenibacillus</taxon>
        <taxon>Paenibacillus sonchi group</taxon>
    </lineage>
</organism>
<dbReference type="EMBL" id="CP068596">
    <property type="protein sequence ID" value="QQZ64636.1"/>
    <property type="molecule type" value="Genomic_DNA"/>
</dbReference>
<dbReference type="RefSeq" id="WP_051051779.1">
    <property type="nucleotide sequence ID" value="NZ_CP068596.1"/>
</dbReference>
<proteinExistence type="predicted"/>
<geneLocation type="plasmid" evidence="2 3">
    <name>unnamed1</name>
</geneLocation>
<dbReference type="InterPro" id="IPR001387">
    <property type="entry name" value="Cro/C1-type_HTH"/>
</dbReference>
<name>A0A974PIT5_9BACL</name>
<dbReference type="SUPFAM" id="SSF47413">
    <property type="entry name" value="lambda repressor-like DNA-binding domains"/>
    <property type="match status" value="1"/>
</dbReference>
<dbReference type="Gene3D" id="2.40.50.1020">
    <property type="entry name" value="LytTr DNA-binding domain"/>
    <property type="match status" value="1"/>
</dbReference>
<accession>A0A974PIT5</accession>
<protein>
    <submittedName>
        <fullName evidence="2">Helix-turn-helix domain-containing protein</fullName>
    </submittedName>
</protein>
<evidence type="ECO:0000313" key="2">
    <source>
        <dbReference type="EMBL" id="QQZ64636.1"/>
    </source>
</evidence>
<dbReference type="GO" id="GO:0003677">
    <property type="term" value="F:DNA binding"/>
    <property type="evidence" value="ECO:0007669"/>
    <property type="project" value="InterPro"/>
</dbReference>
<dbReference type="InterPro" id="IPR010982">
    <property type="entry name" value="Lambda_DNA-bd_dom_sf"/>
</dbReference>
<dbReference type="SMART" id="SM00530">
    <property type="entry name" value="HTH_XRE"/>
    <property type="match status" value="1"/>
</dbReference>
<dbReference type="CDD" id="cd00093">
    <property type="entry name" value="HTH_XRE"/>
    <property type="match status" value="1"/>
</dbReference>
<reference evidence="2 3" key="1">
    <citation type="submission" date="2021-01" db="EMBL/GenBank/DDBJ databases">
        <title>Whole genome sequence of Paenibacillus sonchi LMG 24727 for comparative genomics.</title>
        <authorList>
            <person name="Lee G."/>
            <person name="Kim M.-J."/>
            <person name="Lim K."/>
            <person name="Shin J.-H."/>
        </authorList>
    </citation>
    <scope>NUCLEOTIDE SEQUENCE [LARGE SCALE GENOMIC DNA]</scope>
    <source>
        <strain evidence="2 3">LMG 24727</strain>
        <plasmid evidence="2 3">unnamed1</plasmid>
    </source>
</reference>
<dbReference type="AlphaFoldDB" id="A0A974PIT5"/>
<dbReference type="Gene3D" id="1.10.260.40">
    <property type="entry name" value="lambda repressor-like DNA-binding domains"/>
    <property type="match status" value="1"/>
</dbReference>
<evidence type="ECO:0000259" key="1">
    <source>
        <dbReference type="PROSITE" id="PS50943"/>
    </source>
</evidence>